<feature type="transmembrane region" description="Helical" evidence="1">
    <location>
        <begin position="12"/>
        <end position="36"/>
    </location>
</feature>
<sequence>MGLSGLHMLPVYSASAFCFFSTVKGALGVSTAVFGLGSKGLKLLRTIDGVAVVGPVFSVQDDETGQPVAVAVLKEEGMQLQLMDPASGNVQPAVHVTGFTAAGHGEGKLLLVHELSSGEHRTVISAADHSLAGIQAAK</sequence>
<feature type="non-terminal residue" evidence="2">
    <location>
        <position position="1"/>
    </location>
</feature>
<reference evidence="2" key="1">
    <citation type="submission" date="2021-02" db="EMBL/GenBank/DDBJ databases">
        <authorList>
            <person name="Dougan E. K."/>
            <person name="Rhodes N."/>
            <person name="Thang M."/>
            <person name="Chan C."/>
        </authorList>
    </citation>
    <scope>NUCLEOTIDE SEQUENCE</scope>
</reference>
<dbReference type="EMBL" id="CAJNNV010025986">
    <property type="protein sequence ID" value="CAE8616863.1"/>
    <property type="molecule type" value="Genomic_DNA"/>
</dbReference>
<evidence type="ECO:0000313" key="2">
    <source>
        <dbReference type="EMBL" id="CAE8616863.1"/>
    </source>
</evidence>
<dbReference type="AlphaFoldDB" id="A0A813FXC3"/>
<proteinExistence type="predicted"/>
<gene>
    <name evidence="2" type="ORF">PGLA1383_LOCUS34532</name>
</gene>
<keyword evidence="1" id="KW-1133">Transmembrane helix</keyword>
<name>A0A813FXC3_POLGL</name>
<keyword evidence="1" id="KW-0472">Membrane</keyword>
<comment type="caution">
    <text evidence="2">The sequence shown here is derived from an EMBL/GenBank/DDBJ whole genome shotgun (WGS) entry which is preliminary data.</text>
</comment>
<keyword evidence="3" id="KW-1185">Reference proteome</keyword>
<dbReference type="Proteomes" id="UP000654075">
    <property type="component" value="Unassembled WGS sequence"/>
</dbReference>
<organism evidence="2 3">
    <name type="scientific">Polarella glacialis</name>
    <name type="common">Dinoflagellate</name>
    <dbReference type="NCBI Taxonomy" id="89957"/>
    <lineage>
        <taxon>Eukaryota</taxon>
        <taxon>Sar</taxon>
        <taxon>Alveolata</taxon>
        <taxon>Dinophyceae</taxon>
        <taxon>Suessiales</taxon>
        <taxon>Suessiaceae</taxon>
        <taxon>Polarella</taxon>
    </lineage>
</organism>
<evidence type="ECO:0000313" key="3">
    <source>
        <dbReference type="Proteomes" id="UP000654075"/>
    </source>
</evidence>
<accession>A0A813FXC3</accession>
<keyword evidence="1" id="KW-0812">Transmembrane</keyword>
<protein>
    <submittedName>
        <fullName evidence="2">Uncharacterized protein</fullName>
    </submittedName>
</protein>
<evidence type="ECO:0000256" key="1">
    <source>
        <dbReference type="SAM" id="Phobius"/>
    </source>
</evidence>